<dbReference type="CDD" id="cd01949">
    <property type="entry name" value="GGDEF"/>
    <property type="match status" value="1"/>
</dbReference>
<dbReference type="InterPro" id="IPR043128">
    <property type="entry name" value="Rev_trsase/Diguanyl_cyclase"/>
</dbReference>
<protein>
    <recommendedName>
        <fullName evidence="9">GGDEF domain-containing protein</fullName>
    </recommendedName>
</protein>
<dbReference type="SUPFAM" id="SSF55073">
    <property type="entry name" value="Nucleotide cyclase"/>
    <property type="match status" value="1"/>
</dbReference>
<dbReference type="GO" id="GO:0007165">
    <property type="term" value="P:signal transduction"/>
    <property type="evidence" value="ECO:0007669"/>
    <property type="project" value="UniProtKB-ARBA"/>
</dbReference>
<reference evidence="8" key="1">
    <citation type="journal article" date="2015" name="Nature">
        <title>Complex archaea that bridge the gap between prokaryotes and eukaryotes.</title>
        <authorList>
            <person name="Spang A."/>
            <person name="Saw J.H."/>
            <person name="Jorgensen S.L."/>
            <person name="Zaremba-Niedzwiedzka K."/>
            <person name="Martijn J."/>
            <person name="Lind A.E."/>
            <person name="van Eijk R."/>
            <person name="Schleper C."/>
            <person name="Guy L."/>
            <person name="Ettema T.J."/>
        </authorList>
    </citation>
    <scope>NUCLEOTIDE SEQUENCE</scope>
</reference>
<dbReference type="InterPro" id="IPR050469">
    <property type="entry name" value="Diguanylate_Cyclase"/>
</dbReference>
<keyword evidence="4 5" id="KW-0472">Membrane</keyword>
<sequence length="528" mass="58780">MKQHPSLMVILLALVGLGFCAALSRGLYLEETESITQEFRADVTQLTTAFEREVLLNLEILFALKTSVGMMPEMNAELFGRLTRPILERTPAIKALAWAPVVKQEDRTGFEQRQQSWYPGFVLTEESATAGAVPSKEPPWLVPVQFIEPIADNRPAMGFDLSSENKRRTALLTARTTGRMVATAAIELVQERNHQKGLLVFAPLYRGASDTTPKDREMRHYGFLNGVFRVGELVNQSIPTAIDSNILIQVVDRTEADPDVIYSTGRSSDERWLRSLIHEVPLAPIAGRHWVIQAMPGKTFVSARRGYLPSLVIGFGFFFITLLVFFAVRSLRQNAELNTAKHELERMSLTDSLTGLANRRHFDLYLEQEWLRALRQSQPISMVMLDVDYFKAFNDAYGHPGGDQCLKQVAQVLEQVVRRPTDLVARYGGEEFALILPDTQDAAAVAEACRVAIQALGIVHEFSDVAQEITISAGVCSLVPTRELSPELLILQADNALYEAKEAGRNQVFQPAGAQRPCSCPSNEEPTP</sequence>
<dbReference type="InterPro" id="IPR029787">
    <property type="entry name" value="Nucleotide_cyclase"/>
</dbReference>
<dbReference type="GO" id="GO:0052621">
    <property type="term" value="F:diguanylate cyclase activity"/>
    <property type="evidence" value="ECO:0007669"/>
    <property type="project" value="TreeGrafter"/>
</dbReference>
<evidence type="ECO:0000256" key="5">
    <source>
        <dbReference type="SAM" id="Phobius"/>
    </source>
</evidence>
<dbReference type="InterPro" id="IPR042240">
    <property type="entry name" value="CHASE_sf"/>
</dbReference>
<evidence type="ECO:0000259" key="6">
    <source>
        <dbReference type="PROSITE" id="PS50839"/>
    </source>
</evidence>
<dbReference type="EMBL" id="LAZR01007088">
    <property type="protein sequence ID" value="KKM87532.1"/>
    <property type="molecule type" value="Genomic_DNA"/>
</dbReference>
<dbReference type="Gene3D" id="3.30.70.270">
    <property type="match status" value="1"/>
</dbReference>
<dbReference type="AlphaFoldDB" id="A0A0F9P235"/>
<evidence type="ECO:0000256" key="2">
    <source>
        <dbReference type="ARBA" id="ARBA00022692"/>
    </source>
</evidence>
<accession>A0A0F9P235</accession>
<keyword evidence="2 5" id="KW-0812">Transmembrane</keyword>
<dbReference type="Gene3D" id="3.30.450.350">
    <property type="entry name" value="CHASE domain"/>
    <property type="match status" value="1"/>
</dbReference>
<name>A0A0F9P235_9ZZZZ</name>
<evidence type="ECO:0000256" key="4">
    <source>
        <dbReference type="ARBA" id="ARBA00023136"/>
    </source>
</evidence>
<dbReference type="Pfam" id="PF03924">
    <property type="entry name" value="CHASE"/>
    <property type="match status" value="1"/>
</dbReference>
<gene>
    <name evidence="8" type="ORF">LCGC14_1267930</name>
</gene>
<dbReference type="PROSITE" id="PS50839">
    <property type="entry name" value="CHASE"/>
    <property type="match status" value="1"/>
</dbReference>
<organism evidence="8">
    <name type="scientific">marine sediment metagenome</name>
    <dbReference type="NCBI Taxonomy" id="412755"/>
    <lineage>
        <taxon>unclassified sequences</taxon>
        <taxon>metagenomes</taxon>
        <taxon>ecological metagenomes</taxon>
    </lineage>
</organism>
<feature type="domain" description="GGDEF" evidence="7">
    <location>
        <begin position="378"/>
        <end position="513"/>
    </location>
</feature>
<dbReference type="NCBIfam" id="TIGR00254">
    <property type="entry name" value="GGDEF"/>
    <property type="match status" value="1"/>
</dbReference>
<comment type="subcellular location">
    <subcellularLocation>
        <location evidence="1">Membrane</location>
    </subcellularLocation>
</comment>
<dbReference type="InterPro" id="IPR006189">
    <property type="entry name" value="CHASE_dom"/>
</dbReference>
<comment type="caution">
    <text evidence="8">The sequence shown here is derived from an EMBL/GenBank/DDBJ whole genome shotgun (WGS) entry which is preliminary data.</text>
</comment>
<feature type="transmembrane region" description="Helical" evidence="5">
    <location>
        <begin position="307"/>
        <end position="328"/>
    </location>
</feature>
<dbReference type="GO" id="GO:0005886">
    <property type="term" value="C:plasma membrane"/>
    <property type="evidence" value="ECO:0007669"/>
    <property type="project" value="TreeGrafter"/>
</dbReference>
<dbReference type="SMART" id="SM00267">
    <property type="entry name" value="GGDEF"/>
    <property type="match status" value="1"/>
</dbReference>
<evidence type="ECO:0000259" key="7">
    <source>
        <dbReference type="PROSITE" id="PS50887"/>
    </source>
</evidence>
<evidence type="ECO:0000256" key="1">
    <source>
        <dbReference type="ARBA" id="ARBA00004370"/>
    </source>
</evidence>
<dbReference type="FunFam" id="3.30.70.270:FF:000001">
    <property type="entry name" value="Diguanylate cyclase domain protein"/>
    <property type="match status" value="1"/>
</dbReference>
<dbReference type="GO" id="GO:1902201">
    <property type="term" value="P:negative regulation of bacterial-type flagellum-dependent cell motility"/>
    <property type="evidence" value="ECO:0007669"/>
    <property type="project" value="TreeGrafter"/>
</dbReference>
<dbReference type="GO" id="GO:0043709">
    <property type="term" value="P:cell adhesion involved in single-species biofilm formation"/>
    <property type="evidence" value="ECO:0007669"/>
    <property type="project" value="TreeGrafter"/>
</dbReference>
<evidence type="ECO:0000256" key="3">
    <source>
        <dbReference type="ARBA" id="ARBA00022989"/>
    </source>
</evidence>
<feature type="domain" description="CHASE" evidence="6">
    <location>
        <begin position="70"/>
        <end position="293"/>
    </location>
</feature>
<dbReference type="SMART" id="SM01079">
    <property type="entry name" value="CHASE"/>
    <property type="match status" value="1"/>
</dbReference>
<keyword evidence="3 5" id="KW-1133">Transmembrane helix</keyword>
<dbReference type="PANTHER" id="PTHR45138:SF9">
    <property type="entry name" value="DIGUANYLATE CYCLASE DGCM-RELATED"/>
    <property type="match status" value="1"/>
</dbReference>
<evidence type="ECO:0008006" key="9">
    <source>
        <dbReference type="Google" id="ProtNLM"/>
    </source>
</evidence>
<proteinExistence type="predicted"/>
<dbReference type="PROSITE" id="PS50887">
    <property type="entry name" value="GGDEF"/>
    <property type="match status" value="1"/>
</dbReference>
<dbReference type="Pfam" id="PF00990">
    <property type="entry name" value="GGDEF"/>
    <property type="match status" value="1"/>
</dbReference>
<dbReference type="PANTHER" id="PTHR45138">
    <property type="entry name" value="REGULATORY COMPONENTS OF SENSORY TRANSDUCTION SYSTEM"/>
    <property type="match status" value="1"/>
</dbReference>
<dbReference type="InterPro" id="IPR000160">
    <property type="entry name" value="GGDEF_dom"/>
</dbReference>
<evidence type="ECO:0000313" key="8">
    <source>
        <dbReference type="EMBL" id="KKM87532.1"/>
    </source>
</evidence>